<organism evidence="1 2">
    <name type="scientific">Papilio xuthus</name>
    <name type="common">Asian swallowtail butterfly</name>
    <dbReference type="NCBI Taxonomy" id="66420"/>
    <lineage>
        <taxon>Eukaryota</taxon>
        <taxon>Metazoa</taxon>
        <taxon>Ecdysozoa</taxon>
        <taxon>Arthropoda</taxon>
        <taxon>Hexapoda</taxon>
        <taxon>Insecta</taxon>
        <taxon>Pterygota</taxon>
        <taxon>Neoptera</taxon>
        <taxon>Endopterygota</taxon>
        <taxon>Lepidoptera</taxon>
        <taxon>Glossata</taxon>
        <taxon>Ditrysia</taxon>
        <taxon>Papilionoidea</taxon>
        <taxon>Papilionidae</taxon>
        <taxon>Papilioninae</taxon>
        <taxon>Papilio</taxon>
    </lineage>
</organism>
<keyword evidence="2" id="KW-1185">Reference proteome</keyword>
<dbReference type="Proteomes" id="UP000053268">
    <property type="component" value="Unassembled WGS sequence"/>
</dbReference>
<dbReference type="AlphaFoldDB" id="A0A194PDS5"/>
<dbReference type="EMBL" id="KQ459606">
    <property type="protein sequence ID" value="KPI91173.1"/>
    <property type="molecule type" value="Genomic_DNA"/>
</dbReference>
<accession>A0A194PDS5</accession>
<reference evidence="1 2" key="1">
    <citation type="journal article" date="2015" name="Nat. Commun.">
        <title>Outbred genome sequencing and CRISPR/Cas9 gene editing in butterflies.</title>
        <authorList>
            <person name="Li X."/>
            <person name="Fan D."/>
            <person name="Zhang W."/>
            <person name="Liu G."/>
            <person name="Zhang L."/>
            <person name="Zhao L."/>
            <person name="Fang X."/>
            <person name="Chen L."/>
            <person name="Dong Y."/>
            <person name="Chen Y."/>
            <person name="Ding Y."/>
            <person name="Zhao R."/>
            <person name="Feng M."/>
            <person name="Zhu Y."/>
            <person name="Feng Y."/>
            <person name="Jiang X."/>
            <person name="Zhu D."/>
            <person name="Xiang H."/>
            <person name="Feng X."/>
            <person name="Li S."/>
            <person name="Wang J."/>
            <person name="Zhang G."/>
            <person name="Kronforst M.R."/>
            <person name="Wang W."/>
        </authorList>
    </citation>
    <scope>NUCLEOTIDE SEQUENCE [LARGE SCALE GENOMIC DNA]</scope>
    <source>
        <strain evidence="1">Ya'a_city_454_Px</strain>
        <tissue evidence="1">Whole body</tissue>
    </source>
</reference>
<protein>
    <submittedName>
        <fullName evidence="1">Uncharacterized protein</fullName>
    </submittedName>
</protein>
<evidence type="ECO:0000313" key="2">
    <source>
        <dbReference type="Proteomes" id="UP000053268"/>
    </source>
</evidence>
<gene>
    <name evidence="1" type="ORF">RR46_14677</name>
</gene>
<evidence type="ECO:0000313" key="1">
    <source>
        <dbReference type="EMBL" id="KPI91173.1"/>
    </source>
</evidence>
<sequence>MSADELSCYDTGCAARGRGTKTASVIADGNFRKVAATIRRVVRVVSVSRTSDNATARRRHRRRVPHGLPPPVACRLLLNTKQRFQLGQLHEFHVACGGRGVRGGGRGRQGAEAARRSTFREAVRARATLGDATQPARLITTRHATLAAS</sequence>
<name>A0A194PDS5_PAPXU</name>
<proteinExistence type="predicted"/>